<dbReference type="GO" id="GO:0016791">
    <property type="term" value="F:phosphatase activity"/>
    <property type="evidence" value="ECO:0007669"/>
    <property type="project" value="TreeGrafter"/>
</dbReference>
<dbReference type="AlphaFoldDB" id="A0A1E5QR52"/>
<reference evidence="10" key="1">
    <citation type="submission" date="2016-09" db="EMBL/GenBank/DDBJ databases">
        <title>Draft genome of thermotolerant cyanobacterium Desertifilum sp. strain IPPAS B-1220.</title>
        <authorList>
            <person name="Sinetova M.A."/>
            <person name="Bolakhan K."/>
            <person name="Zayadan B.K."/>
            <person name="Mironov K.S."/>
            <person name="Ustinova V."/>
            <person name="Kupriyanova E.V."/>
            <person name="Sidorov R.A."/>
            <person name="Skrypnik A.N."/>
            <person name="Gogoleva N.E."/>
            <person name="Gogolev Y.V."/>
            <person name="Los D.A."/>
        </authorList>
    </citation>
    <scope>NUCLEOTIDE SEQUENCE [LARGE SCALE GENOMIC DNA]</scope>
    <source>
        <strain evidence="10">IPPAS B-1220</strain>
    </source>
</reference>
<dbReference type="Pfam" id="PF02743">
    <property type="entry name" value="dCache_1"/>
    <property type="match status" value="1"/>
</dbReference>
<dbReference type="PANTHER" id="PTHR43156:SF2">
    <property type="entry name" value="STAGE II SPORULATION PROTEIN E"/>
    <property type="match status" value="1"/>
</dbReference>
<evidence type="ECO:0000259" key="9">
    <source>
        <dbReference type="PROSITE" id="PS50885"/>
    </source>
</evidence>
<keyword evidence="5 8" id="KW-1133">Transmembrane helix</keyword>
<dbReference type="SUPFAM" id="SSF103190">
    <property type="entry name" value="Sensory domain-like"/>
    <property type="match status" value="1"/>
</dbReference>
<dbReference type="SUPFAM" id="SSF158472">
    <property type="entry name" value="HAMP domain-like"/>
    <property type="match status" value="1"/>
</dbReference>
<dbReference type="InterPro" id="IPR033479">
    <property type="entry name" value="dCache_1"/>
</dbReference>
<keyword evidence="3 8" id="KW-0812">Transmembrane</keyword>
<dbReference type="SMART" id="SM00304">
    <property type="entry name" value="HAMP"/>
    <property type="match status" value="1"/>
</dbReference>
<dbReference type="Pfam" id="PF07228">
    <property type="entry name" value="SpoIIE"/>
    <property type="match status" value="1"/>
</dbReference>
<evidence type="ECO:0000256" key="7">
    <source>
        <dbReference type="SAM" id="Coils"/>
    </source>
</evidence>
<sequence length="715" mass="79985">MKSSFVQRPSAVRKPHKSLSLRPLLIVPFVAQIFLAVGLTGYLSFRNGQQSVNEVASQLRREIVARIQERLSIYLATPHSINQINADAVRYGTLDLSNYNLMMSHFWQQIQAFELMSLIYVGNEQGEYIGAGREGGTITVDLVNESTGGYYHAYLPDAQGYPTQLSNTLSRPYDPRRRPWYIATVENQSPIWSPIYTYFSPPALGITATRPLYSDTGELLAIFATDLSLSTISQFLSTLKVGKTGQSFILERSGILVATSTANPPYRLNEKGEAEPITGDQSTNPVTQATTRYLYERFGSLEQIQQPQQLAFKFNQERLFLEVSPISDRYGINWLVIVAIPEADFMEQIHANARTTIGLCLLTLGVATVAGIAIARRVIRPVTQLNQAVSAIAQGDLERRVSVTGIDELETLGQSFNQMANQLQTSFSALGEVNRELENRVEERTTELRLANQEISSLNEQLKEENVRMSAELDVARKIQQMILPKEQELTAIPDLEIAGFMEAANEVGGDYYDILQGENQIKIGIGDVTGHGLESGVLMIMVQTAVRTLLAVNERDPVKIFNALNQTIYRNVQRMNSHKNLTLSLLDYWEGNLYLSGQHEEAIVVRKNGEIERIDTDELGFPIGLVEDISTFVGQHSLYLNPGDGIVLYTDGVTEAENSDRALYGIERLMIIIQQNWSRSCSEIRASLVEDIRQHIGDHTIYDDITLVVVKRRA</sequence>
<evidence type="ECO:0000313" key="10">
    <source>
        <dbReference type="EMBL" id="OEJ77138.1"/>
    </source>
</evidence>
<evidence type="ECO:0000256" key="5">
    <source>
        <dbReference type="ARBA" id="ARBA00022989"/>
    </source>
</evidence>
<accession>A0A1E5QR52</accession>
<feature type="transmembrane region" description="Helical" evidence="8">
    <location>
        <begin position="21"/>
        <end position="45"/>
    </location>
</feature>
<dbReference type="PROSITE" id="PS50885">
    <property type="entry name" value="HAMP"/>
    <property type="match status" value="1"/>
</dbReference>
<proteinExistence type="predicted"/>
<dbReference type="InterPro" id="IPR001932">
    <property type="entry name" value="PPM-type_phosphatase-like_dom"/>
</dbReference>
<keyword evidence="7" id="KW-0175">Coiled coil</keyword>
<dbReference type="InterPro" id="IPR052016">
    <property type="entry name" value="Bact_Sigma-Reg"/>
</dbReference>
<dbReference type="Gene3D" id="3.30.450.20">
    <property type="entry name" value="PAS domain"/>
    <property type="match status" value="1"/>
</dbReference>
<name>A0A1E5QR52_9CYAN</name>
<evidence type="ECO:0000256" key="4">
    <source>
        <dbReference type="ARBA" id="ARBA00022801"/>
    </source>
</evidence>
<dbReference type="Pfam" id="PF00672">
    <property type="entry name" value="HAMP"/>
    <property type="match status" value="1"/>
</dbReference>
<gene>
    <name evidence="10" type="ORF">BH720_00800</name>
</gene>
<dbReference type="OrthoDB" id="9802500at2"/>
<organism evidence="10">
    <name type="scientific">Desertifilum tharense IPPAS B-1220</name>
    <dbReference type="NCBI Taxonomy" id="1781255"/>
    <lineage>
        <taxon>Bacteria</taxon>
        <taxon>Bacillati</taxon>
        <taxon>Cyanobacteriota</taxon>
        <taxon>Cyanophyceae</taxon>
        <taxon>Desertifilales</taxon>
        <taxon>Desertifilaceae</taxon>
        <taxon>Desertifilum</taxon>
    </lineage>
</organism>
<dbReference type="CDD" id="cd12913">
    <property type="entry name" value="PDC1_MCP_like"/>
    <property type="match status" value="1"/>
</dbReference>
<evidence type="ECO:0000256" key="6">
    <source>
        <dbReference type="ARBA" id="ARBA00023136"/>
    </source>
</evidence>
<dbReference type="PANTHER" id="PTHR43156">
    <property type="entry name" value="STAGE II SPORULATION PROTEIN E-RELATED"/>
    <property type="match status" value="1"/>
</dbReference>
<dbReference type="EMBL" id="MJGC01000013">
    <property type="protein sequence ID" value="OEJ77138.1"/>
    <property type="molecule type" value="Genomic_DNA"/>
</dbReference>
<protein>
    <recommendedName>
        <fullName evidence="9">HAMP domain-containing protein</fullName>
    </recommendedName>
</protein>
<dbReference type="InterPro" id="IPR036457">
    <property type="entry name" value="PPM-type-like_dom_sf"/>
</dbReference>
<evidence type="ECO:0000256" key="1">
    <source>
        <dbReference type="ARBA" id="ARBA00004651"/>
    </source>
</evidence>
<evidence type="ECO:0000256" key="2">
    <source>
        <dbReference type="ARBA" id="ARBA00022475"/>
    </source>
</evidence>
<dbReference type="Gene3D" id="6.10.340.10">
    <property type="match status" value="1"/>
</dbReference>
<feature type="domain" description="HAMP" evidence="9">
    <location>
        <begin position="376"/>
        <end position="428"/>
    </location>
</feature>
<keyword evidence="4" id="KW-0378">Hydrolase</keyword>
<evidence type="ECO:0000256" key="3">
    <source>
        <dbReference type="ARBA" id="ARBA00022692"/>
    </source>
</evidence>
<dbReference type="GO" id="GO:0005886">
    <property type="term" value="C:plasma membrane"/>
    <property type="evidence" value="ECO:0007669"/>
    <property type="project" value="UniProtKB-SubCell"/>
</dbReference>
<dbReference type="CDD" id="cd06225">
    <property type="entry name" value="HAMP"/>
    <property type="match status" value="1"/>
</dbReference>
<comment type="subcellular location">
    <subcellularLocation>
        <location evidence="1">Cell membrane</location>
        <topology evidence="1">Multi-pass membrane protein</topology>
    </subcellularLocation>
</comment>
<evidence type="ECO:0000256" key="8">
    <source>
        <dbReference type="SAM" id="Phobius"/>
    </source>
</evidence>
<dbReference type="STRING" id="1781255.BH720_00800"/>
<dbReference type="GO" id="GO:0007165">
    <property type="term" value="P:signal transduction"/>
    <property type="evidence" value="ECO:0007669"/>
    <property type="project" value="InterPro"/>
</dbReference>
<dbReference type="InterPro" id="IPR029151">
    <property type="entry name" value="Sensor-like_sf"/>
</dbReference>
<feature type="coiled-coil region" evidence="7">
    <location>
        <begin position="434"/>
        <end position="479"/>
    </location>
</feature>
<keyword evidence="6 8" id="KW-0472">Membrane</keyword>
<keyword evidence="2" id="KW-1003">Cell membrane</keyword>
<comment type="caution">
    <text evidence="10">The sequence shown here is derived from an EMBL/GenBank/DDBJ whole genome shotgun (WGS) entry which is preliminary data.</text>
</comment>
<dbReference type="RefSeq" id="WP_069965249.1">
    <property type="nucleotide sequence ID" value="NZ_CM124774.1"/>
</dbReference>
<dbReference type="SUPFAM" id="SSF81606">
    <property type="entry name" value="PP2C-like"/>
    <property type="match status" value="1"/>
</dbReference>
<dbReference type="InterPro" id="IPR003660">
    <property type="entry name" value="HAMP_dom"/>
</dbReference>
<dbReference type="Gene3D" id="3.60.40.10">
    <property type="entry name" value="PPM-type phosphatase domain"/>
    <property type="match status" value="1"/>
</dbReference>
<dbReference type="SMART" id="SM00331">
    <property type="entry name" value="PP2C_SIG"/>
    <property type="match status" value="1"/>
</dbReference>